<sequence>MPKVIALVPLGTEDSRESGALARIRGASLLAHAVHGLVDSGCVDRVVITGPQSVHTECAKVIAEVGDSRVVFVPGGAGRTESARRALRAVEPRARDIVLVHEPTRPFTPAESIRAVVAALRSGAPAAVPVEPVTDTVKVVDSYGDVRRTTDRETLRRAQSPRGFTAEFLRSVDLAEALEFVGVSVRAVPGHPSGARVDTPFERAVAEALLEERQ</sequence>
<reference evidence="3 4" key="1">
    <citation type="submission" date="2011-09" db="EMBL/GenBank/DDBJ databases">
        <authorList>
            <consortium name="US DOE Joint Genome Institute (JGI-PGF)"/>
            <person name="Lucas S."/>
            <person name="Han J."/>
            <person name="Lapidus A."/>
            <person name="Cheng J.-F."/>
            <person name="Goodwin L."/>
            <person name="Pitluck S."/>
            <person name="Peters L."/>
            <person name="Land M.L."/>
            <person name="Hauser L."/>
            <person name="Brambilla E."/>
            <person name="Klenk H.-P."/>
            <person name="Woyke T.J."/>
        </authorList>
    </citation>
    <scope>NUCLEOTIDE SEQUENCE [LARGE SCALE GENOMIC DNA]</scope>
    <source>
        <strain evidence="3 4">K62</strain>
    </source>
</reference>
<accession>I1D718</accession>
<dbReference type="Proteomes" id="UP000005087">
    <property type="component" value="Chromosome"/>
</dbReference>
<dbReference type="InterPro" id="IPR034683">
    <property type="entry name" value="IspD/TarI"/>
</dbReference>
<dbReference type="Pfam" id="PF01128">
    <property type="entry name" value="IspD"/>
    <property type="match status" value="1"/>
</dbReference>
<keyword evidence="2" id="KW-0548">Nucleotidyltransferase</keyword>
<reference evidence="4" key="2">
    <citation type="submission" date="2012-01" db="EMBL/GenBank/DDBJ databases">
        <title>Noncontiguous Finished sequence of chromosome of Saccharomonospora glauca K62.</title>
        <authorList>
            <consortium name="US DOE Joint Genome Institute"/>
            <person name="Lucas S."/>
            <person name="Han J."/>
            <person name="Lapidus A."/>
            <person name="Cheng J.-F."/>
            <person name="Goodwin L."/>
            <person name="Pitluck S."/>
            <person name="Peters L."/>
            <person name="Mikhailova N."/>
            <person name="Held B."/>
            <person name="Detter J.C."/>
            <person name="Han C."/>
            <person name="Tapia R."/>
            <person name="Land M."/>
            <person name="Hauser L."/>
            <person name="Kyrpides N."/>
            <person name="Ivanova N."/>
            <person name="Pagani I."/>
            <person name="Brambilla E.-M."/>
            <person name="Klenk H.-P."/>
            <person name="Woyke T."/>
        </authorList>
    </citation>
    <scope>NUCLEOTIDE SEQUENCE [LARGE SCALE GENOMIC DNA]</scope>
    <source>
        <strain evidence="4">K62</strain>
    </source>
</reference>
<organism evidence="3 4">
    <name type="scientific">Saccharomonospora glauca K62</name>
    <dbReference type="NCBI Taxonomy" id="928724"/>
    <lineage>
        <taxon>Bacteria</taxon>
        <taxon>Bacillati</taxon>
        <taxon>Actinomycetota</taxon>
        <taxon>Actinomycetes</taxon>
        <taxon>Pseudonocardiales</taxon>
        <taxon>Pseudonocardiaceae</taxon>
        <taxon>Saccharomonospora</taxon>
    </lineage>
</organism>
<keyword evidence="1" id="KW-0808">Transferase</keyword>
<dbReference type="SUPFAM" id="SSF53448">
    <property type="entry name" value="Nucleotide-diphospho-sugar transferases"/>
    <property type="match status" value="1"/>
</dbReference>
<name>I1D718_9PSEU</name>
<dbReference type="Gene3D" id="3.90.550.10">
    <property type="entry name" value="Spore Coat Polysaccharide Biosynthesis Protein SpsA, Chain A"/>
    <property type="match status" value="1"/>
</dbReference>
<evidence type="ECO:0000256" key="2">
    <source>
        <dbReference type="ARBA" id="ARBA00022695"/>
    </source>
</evidence>
<gene>
    <name evidence="3" type="ORF">SacglDRAFT_03898</name>
</gene>
<keyword evidence="4" id="KW-1185">Reference proteome</keyword>
<evidence type="ECO:0000313" key="4">
    <source>
        <dbReference type="Proteomes" id="UP000005087"/>
    </source>
</evidence>
<dbReference type="PANTHER" id="PTHR32125">
    <property type="entry name" value="2-C-METHYL-D-ERYTHRITOL 4-PHOSPHATE CYTIDYLYLTRANSFERASE, CHLOROPLASTIC"/>
    <property type="match status" value="1"/>
</dbReference>
<dbReference type="InterPro" id="IPR050088">
    <property type="entry name" value="IspD/TarI_cytidylyltransf_bact"/>
</dbReference>
<dbReference type="STRING" id="928724.SacglDRAFT_03898"/>
<protein>
    <submittedName>
        <fullName evidence="3">4-diphosphocytidyl-2-methyl-D-erythritol synthase</fullName>
    </submittedName>
</protein>
<dbReference type="AlphaFoldDB" id="I1D718"/>
<dbReference type="InterPro" id="IPR029044">
    <property type="entry name" value="Nucleotide-diphossugar_trans"/>
</dbReference>
<proteinExistence type="predicted"/>
<evidence type="ECO:0000256" key="1">
    <source>
        <dbReference type="ARBA" id="ARBA00022679"/>
    </source>
</evidence>
<evidence type="ECO:0000313" key="3">
    <source>
        <dbReference type="EMBL" id="EIF00743.1"/>
    </source>
</evidence>
<dbReference type="HOGENOM" id="CLU_061281_1_1_11"/>
<dbReference type="PANTHER" id="PTHR32125:SF4">
    <property type="entry name" value="2-C-METHYL-D-ERYTHRITOL 4-PHOSPHATE CYTIDYLYLTRANSFERASE, CHLOROPLASTIC"/>
    <property type="match status" value="1"/>
</dbReference>
<dbReference type="OrthoDB" id="9802561at2"/>
<dbReference type="eggNOG" id="COG1211">
    <property type="taxonomic scope" value="Bacteria"/>
</dbReference>
<dbReference type="GO" id="GO:0050518">
    <property type="term" value="F:2-C-methyl-D-erythritol 4-phosphate cytidylyltransferase activity"/>
    <property type="evidence" value="ECO:0007669"/>
    <property type="project" value="TreeGrafter"/>
</dbReference>
<dbReference type="EMBL" id="CM001484">
    <property type="protein sequence ID" value="EIF00743.1"/>
    <property type="molecule type" value="Genomic_DNA"/>
</dbReference>